<organism evidence="13">
    <name type="scientific">freshwater metagenome</name>
    <dbReference type="NCBI Taxonomy" id="449393"/>
    <lineage>
        <taxon>unclassified sequences</taxon>
        <taxon>metagenomes</taxon>
        <taxon>ecological metagenomes</taxon>
    </lineage>
</organism>
<dbReference type="InterPro" id="IPR036986">
    <property type="entry name" value="S4_RNA-bd_sf"/>
</dbReference>
<dbReference type="SUPFAM" id="SSF55174">
    <property type="entry name" value="Alpha-L RNA-binding motif"/>
    <property type="match status" value="1"/>
</dbReference>
<evidence type="ECO:0000256" key="1">
    <source>
        <dbReference type="ARBA" id="ARBA00004496"/>
    </source>
</evidence>
<reference evidence="13" key="1">
    <citation type="submission" date="2020-05" db="EMBL/GenBank/DDBJ databases">
        <authorList>
            <person name="Chiriac C."/>
            <person name="Salcher M."/>
            <person name="Ghai R."/>
            <person name="Kavagutti S V."/>
        </authorList>
    </citation>
    <scope>NUCLEOTIDE SEQUENCE</scope>
</reference>
<dbReference type="InterPro" id="IPR001412">
    <property type="entry name" value="aa-tRNA-synth_I_CS"/>
</dbReference>
<dbReference type="PANTHER" id="PTHR11766">
    <property type="entry name" value="TYROSYL-TRNA SYNTHETASE"/>
    <property type="match status" value="1"/>
</dbReference>
<dbReference type="CDD" id="cd00805">
    <property type="entry name" value="TyrRS_core"/>
    <property type="match status" value="1"/>
</dbReference>
<dbReference type="EMBL" id="CAEZZK010000162">
    <property type="protein sequence ID" value="CAB4763998.1"/>
    <property type="molecule type" value="Genomic_DNA"/>
</dbReference>
<evidence type="ECO:0000256" key="10">
    <source>
        <dbReference type="ARBA" id="ARBA00033323"/>
    </source>
</evidence>
<dbReference type="Gene3D" id="3.40.50.620">
    <property type="entry name" value="HUPs"/>
    <property type="match status" value="1"/>
</dbReference>
<proteinExistence type="inferred from homology"/>
<dbReference type="InterPro" id="IPR002307">
    <property type="entry name" value="Tyr-tRNA-ligase"/>
</dbReference>
<comment type="subcellular location">
    <subcellularLocation>
        <location evidence="1">Cytoplasm</location>
    </subcellularLocation>
</comment>
<keyword evidence="6" id="KW-0067">ATP-binding</keyword>
<dbReference type="InterPro" id="IPR054608">
    <property type="entry name" value="SYY-like_C"/>
</dbReference>
<dbReference type="PROSITE" id="PS00178">
    <property type="entry name" value="AA_TRNA_LIGASE_I"/>
    <property type="match status" value="1"/>
</dbReference>
<keyword evidence="9" id="KW-0030">Aminoacyl-tRNA synthetase</keyword>
<evidence type="ECO:0000256" key="4">
    <source>
        <dbReference type="ARBA" id="ARBA00022598"/>
    </source>
</evidence>
<dbReference type="InterPro" id="IPR024107">
    <property type="entry name" value="Tyr-tRNA-ligase_bac_1"/>
</dbReference>
<dbReference type="NCBIfam" id="TIGR00234">
    <property type="entry name" value="tyrS"/>
    <property type="match status" value="1"/>
</dbReference>
<dbReference type="GO" id="GO:0042802">
    <property type="term" value="F:identical protein binding"/>
    <property type="evidence" value="ECO:0007669"/>
    <property type="project" value="UniProtKB-ARBA"/>
</dbReference>
<dbReference type="Pfam" id="PF22421">
    <property type="entry name" value="SYY_C-terminal"/>
    <property type="match status" value="1"/>
</dbReference>
<name>A0A6J6UY53_9ZZZZ</name>
<evidence type="ECO:0000256" key="9">
    <source>
        <dbReference type="ARBA" id="ARBA00023146"/>
    </source>
</evidence>
<dbReference type="EC" id="6.1.1.1" evidence="2"/>
<dbReference type="GO" id="GO:0006437">
    <property type="term" value="P:tyrosyl-tRNA aminoacylation"/>
    <property type="evidence" value="ECO:0007669"/>
    <property type="project" value="InterPro"/>
</dbReference>
<dbReference type="Gene3D" id="3.10.290.10">
    <property type="entry name" value="RNA-binding S4 domain"/>
    <property type="match status" value="1"/>
</dbReference>
<evidence type="ECO:0000256" key="5">
    <source>
        <dbReference type="ARBA" id="ARBA00022741"/>
    </source>
</evidence>
<dbReference type="GO" id="GO:0005829">
    <property type="term" value="C:cytosol"/>
    <property type="evidence" value="ECO:0007669"/>
    <property type="project" value="TreeGrafter"/>
</dbReference>
<evidence type="ECO:0000256" key="7">
    <source>
        <dbReference type="ARBA" id="ARBA00022884"/>
    </source>
</evidence>
<protein>
    <recommendedName>
        <fullName evidence="2">tyrosine--tRNA ligase</fullName>
        <ecNumber evidence="2">6.1.1.1</ecNumber>
    </recommendedName>
    <alternativeName>
        <fullName evidence="10">Tyrosyl-tRNA synthetase</fullName>
    </alternativeName>
</protein>
<feature type="domain" description="Tyrosine--tRNA ligase SYY-like C-terminal" evidence="12">
    <location>
        <begin position="344"/>
        <end position="421"/>
    </location>
</feature>
<dbReference type="FunFam" id="3.40.50.620:FF:000008">
    <property type="entry name" value="Tyrosine--tRNA ligase"/>
    <property type="match status" value="1"/>
</dbReference>
<evidence type="ECO:0000256" key="11">
    <source>
        <dbReference type="ARBA" id="ARBA00048248"/>
    </source>
</evidence>
<dbReference type="HAMAP" id="MF_02006">
    <property type="entry name" value="Tyr_tRNA_synth_type1"/>
    <property type="match status" value="1"/>
</dbReference>
<sequence>MTSPQDFVQEFAARGLIHDSTDRAALTARATQSSLGVYVGFDPTADSLHIGHLLGQITLRRLQLLGHRPITLAGGATGMVGDPSGRSEERNLLDAETLQNNVQNIKKQLERILDFEKGPTQATLVDNADWTSEISMLDFLRDVGKHITVNQMLAKDSVKSRIADANGLSFTEFSYMLLQANDFRHLAEHNNCEMQMGGSDQWGNITAGIDLIRKRLSKSAFGLTWPLVTRADGTKFGKTAEGAIWLDAKRTSPYQFRQYFIQIADADIEKMLTQFSLRPLEVVKEIIAEQVLRPETRIAQRSLARELTALVHGDAAAEATEDAAAVLFGANPTSASLATLQLIASEVPVTQMGSAALGDAIGVLVQTNLASSNTEARRLLSQRSVRANGEQVDDQMNLSKIPLLHGRWLLLRKGKTSYHLVDIAG</sequence>
<gene>
    <name evidence="13" type="ORF">UFOPK2855_00853</name>
</gene>
<comment type="catalytic activity">
    <reaction evidence="11">
        <text>tRNA(Tyr) + L-tyrosine + ATP = L-tyrosyl-tRNA(Tyr) + AMP + diphosphate + H(+)</text>
        <dbReference type="Rhea" id="RHEA:10220"/>
        <dbReference type="Rhea" id="RHEA-COMP:9706"/>
        <dbReference type="Rhea" id="RHEA-COMP:9707"/>
        <dbReference type="ChEBI" id="CHEBI:15378"/>
        <dbReference type="ChEBI" id="CHEBI:30616"/>
        <dbReference type="ChEBI" id="CHEBI:33019"/>
        <dbReference type="ChEBI" id="CHEBI:58315"/>
        <dbReference type="ChEBI" id="CHEBI:78442"/>
        <dbReference type="ChEBI" id="CHEBI:78536"/>
        <dbReference type="ChEBI" id="CHEBI:456215"/>
        <dbReference type="EC" id="6.1.1.1"/>
    </reaction>
</comment>
<keyword evidence="3" id="KW-0963">Cytoplasm</keyword>
<dbReference type="Gene3D" id="1.10.240.10">
    <property type="entry name" value="Tyrosyl-Transfer RNA Synthetase"/>
    <property type="match status" value="1"/>
</dbReference>
<evidence type="ECO:0000256" key="6">
    <source>
        <dbReference type="ARBA" id="ARBA00022840"/>
    </source>
</evidence>
<accession>A0A6J6UY53</accession>
<keyword evidence="4" id="KW-0436">Ligase</keyword>
<evidence type="ECO:0000259" key="12">
    <source>
        <dbReference type="Pfam" id="PF22421"/>
    </source>
</evidence>
<dbReference type="Pfam" id="PF00579">
    <property type="entry name" value="tRNA-synt_1b"/>
    <property type="match status" value="1"/>
</dbReference>
<dbReference type="PRINTS" id="PR01040">
    <property type="entry name" value="TRNASYNTHTYR"/>
</dbReference>
<keyword evidence="7" id="KW-0694">RNA-binding</keyword>
<dbReference type="InterPro" id="IPR014729">
    <property type="entry name" value="Rossmann-like_a/b/a_fold"/>
</dbReference>
<dbReference type="GO" id="GO:0004831">
    <property type="term" value="F:tyrosine-tRNA ligase activity"/>
    <property type="evidence" value="ECO:0007669"/>
    <property type="project" value="UniProtKB-EC"/>
</dbReference>
<dbReference type="AlphaFoldDB" id="A0A6J6UY53"/>
<dbReference type="GO" id="GO:0005524">
    <property type="term" value="F:ATP binding"/>
    <property type="evidence" value="ECO:0007669"/>
    <property type="project" value="UniProtKB-KW"/>
</dbReference>
<keyword evidence="8" id="KW-0648">Protein biosynthesis</keyword>
<dbReference type="FunFam" id="1.10.240.10:FF:000001">
    <property type="entry name" value="Tyrosine--tRNA ligase"/>
    <property type="match status" value="1"/>
</dbReference>
<keyword evidence="5" id="KW-0547">Nucleotide-binding</keyword>
<evidence type="ECO:0000313" key="13">
    <source>
        <dbReference type="EMBL" id="CAB4763998.1"/>
    </source>
</evidence>
<dbReference type="GO" id="GO:0003723">
    <property type="term" value="F:RNA binding"/>
    <property type="evidence" value="ECO:0007669"/>
    <property type="project" value="UniProtKB-KW"/>
</dbReference>
<evidence type="ECO:0000256" key="2">
    <source>
        <dbReference type="ARBA" id="ARBA00013160"/>
    </source>
</evidence>
<evidence type="ECO:0000256" key="8">
    <source>
        <dbReference type="ARBA" id="ARBA00022917"/>
    </source>
</evidence>
<dbReference type="SUPFAM" id="SSF52374">
    <property type="entry name" value="Nucleotidylyl transferase"/>
    <property type="match status" value="1"/>
</dbReference>
<dbReference type="InterPro" id="IPR024088">
    <property type="entry name" value="Tyr-tRNA-ligase_bac-type"/>
</dbReference>
<dbReference type="PANTHER" id="PTHR11766:SF0">
    <property type="entry name" value="TYROSINE--TRNA LIGASE, MITOCHONDRIAL"/>
    <property type="match status" value="1"/>
</dbReference>
<evidence type="ECO:0000256" key="3">
    <source>
        <dbReference type="ARBA" id="ARBA00022490"/>
    </source>
</evidence>
<dbReference type="CDD" id="cd00165">
    <property type="entry name" value="S4"/>
    <property type="match status" value="1"/>
</dbReference>
<dbReference type="InterPro" id="IPR002305">
    <property type="entry name" value="aa-tRNA-synth_Ic"/>
</dbReference>